<evidence type="ECO:0000256" key="1">
    <source>
        <dbReference type="SAM" id="Phobius"/>
    </source>
</evidence>
<dbReference type="EMBL" id="BJZM01000061">
    <property type="protein sequence ID" value="GEO77491.1"/>
    <property type="molecule type" value="Genomic_DNA"/>
</dbReference>
<comment type="caution">
    <text evidence="2">The sequence shown here is derived from an EMBL/GenBank/DDBJ whole genome shotgun (WGS) entry which is preliminary data.</text>
</comment>
<proteinExistence type="predicted"/>
<keyword evidence="1" id="KW-0812">Transmembrane</keyword>
<evidence type="ECO:0000313" key="2">
    <source>
        <dbReference type="EMBL" id="GEO77491.1"/>
    </source>
</evidence>
<reference evidence="2 3" key="1">
    <citation type="submission" date="2019-07" db="EMBL/GenBank/DDBJ databases">
        <title>Whole genome shotgun sequence of Lactobacillus crustorum NBRC 107159.</title>
        <authorList>
            <person name="Hosoyama A."/>
            <person name="Uohara A."/>
            <person name="Ohji S."/>
            <person name="Ichikawa N."/>
        </authorList>
    </citation>
    <scope>NUCLEOTIDE SEQUENCE [LARGE SCALE GENOMIC DNA]</scope>
    <source>
        <strain evidence="2 3">NBRC 107159</strain>
    </source>
</reference>
<gene>
    <name evidence="2" type="ORF">LCR01_19340</name>
</gene>
<dbReference type="Proteomes" id="UP000321618">
    <property type="component" value="Unassembled WGS sequence"/>
</dbReference>
<feature type="transmembrane region" description="Helical" evidence="1">
    <location>
        <begin position="213"/>
        <end position="234"/>
    </location>
</feature>
<evidence type="ECO:0000313" key="3">
    <source>
        <dbReference type="Proteomes" id="UP000321618"/>
    </source>
</evidence>
<sequence>MRIKEIHQSLNKENNTTEFIKNLGELIKDWSRGEMSTAADDEEFNSRVKGLLKSAEKMSSSFIPYSEITRMVFDVNPQDGLDMLTGKLRKKINDDLSSCNEDDNVPEKYMVLLKCTEHINLADKQFNSLYNKQNNKLNDLNTSLKKTSSDLNDISEMSSGLKSKMDKLTVDFVTILGIFTSITFATFGGLQLLGNVFGKASDLSSESVIGSEIMLGSIFLFGTYLILIALLTGLSKLTGKSYETTFPTRYLLVLSFAIIFFVGTIYENKYWFRYLQTHWLVTLFGIVIVIGVPLILDYLYQKFVKKSFKNN</sequence>
<organism evidence="2 3">
    <name type="scientific">Companilactobacillus crustorum</name>
    <dbReference type="NCBI Taxonomy" id="392416"/>
    <lineage>
        <taxon>Bacteria</taxon>
        <taxon>Bacillati</taxon>
        <taxon>Bacillota</taxon>
        <taxon>Bacilli</taxon>
        <taxon>Lactobacillales</taxon>
        <taxon>Lactobacillaceae</taxon>
        <taxon>Companilactobacillus</taxon>
    </lineage>
</organism>
<accession>A0AB34ADK7</accession>
<feature type="transmembrane region" description="Helical" evidence="1">
    <location>
        <begin position="246"/>
        <end position="266"/>
    </location>
</feature>
<protein>
    <submittedName>
        <fullName evidence="2">Uncharacterized protein</fullName>
    </submittedName>
</protein>
<name>A0AB34ADK7_9LACO</name>
<feature type="transmembrane region" description="Helical" evidence="1">
    <location>
        <begin position="278"/>
        <end position="300"/>
    </location>
</feature>
<feature type="transmembrane region" description="Helical" evidence="1">
    <location>
        <begin position="172"/>
        <end position="193"/>
    </location>
</feature>
<keyword evidence="1" id="KW-0472">Membrane</keyword>
<dbReference type="AlphaFoldDB" id="A0AB34ADK7"/>
<keyword evidence="1" id="KW-1133">Transmembrane helix</keyword>
<dbReference type="RefSeq" id="WP_147000167.1">
    <property type="nucleotide sequence ID" value="NZ_BJZM01000061.1"/>
</dbReference>